<dbReference type="PROSITE" id="PS01047">
    <property type="entry name" value="HMA_1"/>
    <property type="match status" value="1"/>
</dbReference>
<keyword evidence="1" id="KW-0479">Metal-binding</keyword>
<feature type="domain" description="HMA" evidence="2">
    <location>
        <begin position="1"/>
        <end position="63"/>
    </location>
</feature>
<reference evidence="4" key="1">
    <citation type="submission" date="2016-10" db="EMBL/GenBank/DDBJ databases">
        <authorList>
            <person name="Varghese N."/>
            <person name="Submissions S."/>
        </authorList>
    </citation>
    <scope>NUCLEOTIDE SEQUENCE [LARGE SCALE GENOMIC DNA]</scope>
    <source>
        <strain evidence="4">CGMCC 1.12041</strain>
    </source>
</reference>
<dbReference type="SUPFAM" id="SSF55008">
    <property type="entry name" value="HMA, heavy metal-associated domain"/>
    <property type="match status" value="1"/>
</dbReference>
<organism evidence="3 4">
    <name type="scientific">Massilia yuzhufengensis</name>
    <dbReference type="NCBI Taxonomy" id="1164594"/>
    <lineage>
        <taxon>Bacteria</taxon>
        <taxon>Pseudomonadati</taxon>
        <taxon>Pseudomonadota</taxon>
        <taxon>Betaproteobacteria</taxon>
        <taxon>Burkholderiales</taxon>
        <taxon>Oxalobacteraceae</taxon>
        <taxon>Telluria group</taxon>
        <taxon>Massilia</taxon>
    </lineage>
</organism>
<dbReference type="InterPro" id="IPR006121">
    <property type="entry name" value="HMA_dom"/>
</dbReference>
<dbReference type="OrthoDB" id="9813965at2"/>
<dbReference type="GO" id="GO:0046872">
    <property type="term" value="F:metal ion binding"/>
    <property type="evidence" value="ECO:0007669"/>
    <property type="project" value="UniProtKB-KW"/>
</dbReference>
<dbReference type="STRING" id="1164594.SAMN05216204_11029"/>
<proteinExistence type="predicted"/>
<evidence type="ECO:0000256" key="1">
    <source>
        <dbReference type="ARBA" id="ARBA00022723"/>
    </source>
</evidence>
<evidence type="ECO:0000313" key="3">
    <source>
        <dbReference type="EMBL" id="SFC77290.1"/>
    </source>
</evidence>
<dbReference type="InterPro" id="IPR017969">
    <property type="entry name" value="Heavy-metal-associated_CS"/>
</dbReference>
<sequence>MYELQVEGMTCGGCANSVKRSVQAVDGNAKVDVDLGSKKVRIDTSADIDKVKAAVVEAGYPVTASARV</sequence>
<dbReference type="Proteomes" id="UP000198639">
    <property type="component" value="Unassembled WGS sequence"/>
</dbReference>
<dbReference type="Pfam" id="PF00403">
    <property type="entry name" value="HMA"/>
    <property type="match status" value="1"/>
</dbReference>
<protein>
    <submittedName>
        <fullName evidence="3">Copper chaperone</fullName>
    </submittedName>
</protein>
<dbReference type="Gene3D" id="3.30.70.100">
    <property type="match status" value="1"/>
</dbReference>
<keyword evidence="4" id="KW-1185">Reference proteome</keyword>
<dbReference type="EMBL" id="FOLD01000010">
    <property type="protein sequence ID" value="SFC77290.1"/>
    <property type="molecule type" value="Genomic_DNA"/>
</dbReference>
<gene>
    <name evidence="3" type="ORF">SAMN05216204_11029</name>
</gene>
<dbReference type="RefSeq" id="WP_091874554.1">
    <property type="nucleotide sequence ID" value="NZ_FOLD01000010.1"/>
</dbReference>
<evidence type="ECO:0000313" key="4">
    <source>
        <dbReference type="Proteomes" id="UP000198639"/>
    </source>
</evidence>
<dbReference type="AlphaFoldDB" id="A0A1I1M6J9"/>
<name>A0A1I1M6J9_9BURK</name>
<dbReference type="CDD" id="cd00371">
    <property type="entry name" value="HMA"/>
    <property type="match status" value="1"/>
</dbReference>
<accession>A0A1I1M6J9</accession>
<evidence type="ECO:0000259" key="2">
    <source>
        <dbReference type="PROSITE" id="PS50846"/>
    </source>
</evidence>
<dbReference type="InterPro" id="IPR036163">
    <property type="entry name" value="HMA_dom_sf"/>
</dbReference>
<dbReference type="PROSITE" id="PS50846">
    <property type="entry name" value="HMA_2"/>
    <property type="match status" value="1"/>
</dbReference>